<comment type="caution">
    <text evidence="1">The sequence shown here is derived from an EMBL/GenBank/DDBJ whole genome shotgun (WGS) entry which is preliminary data.</text>
</comment>
<protein>
    <submittedName>
        <fullName evidence="1">Uncharacterized protein</fullName>
    </submittedName>
</protein>
<name>A0A816ALV7_9BILA</name>
<evidence type="ECO:0000313" key="2">
    <source>
        <dbReference type="EMBL" id="CAF4472581.1"/>
    </source>
</evidence>
<dbReference type="EMBL" id="CAJOBC010101246">
    <property type="protein sequence ID" value="CAF4472581.1"/>
    <property type="molecule type" value="Genomic_DNA"/>
</dbReference>
<dbReference type="EMBL" id="CAJNOQ010034924">
    <property type="protein sequence ID" value="CAF1597258.1"/>
    <property type="molecule type" value="Genomic_DNA"/>
</dbReference>
<dbReference type="AlphaFoldDB" id="A0A816ALV7"/>
<evidence type="ECO:0000313" key="3">
    <source>
        <dbReference type="Proteomes" id="UP000663829"/>
    </source>
</evidence>
<dbReference type="Proteomes" id="UP000663829">
    <property type="component" value="Unassembled WGS sequence"/>
</dbReference>
<accession>A0A816ALV7</accession>
<sequence>MLTIKIWLEIYKKIDKSTTLVRPLNKNDNWLFFSVFPNLLIASIQPVDDLIQGLTLNDEEYSKRLATEYWAERSTVCVDFVVTKLFADYSLSGLLLQTFHKNIIETFHHYIIKTYNQLVDADVRYSLFDKTKNLLNFLHFTIIPWI</sequence>
<dbReference type="Proteomes" id="UP000681722">
    <property type="component" value="Unassembled WGS sequence"/>
</dbReference>
<reference evidence="1" key="1">
    <citation type="submission" date="2021-02" db="EMBL/GenBank/DDBJ databases">
        <authorList>
            <person name="Nowell W R."/>
        </authorList>
    </citation>
    <scope>NUCLEOTIDE SEQUENCE</scope>
</reference>
<proteinExistence type="predicted"/>
<organism evidence="1 3">
    <name type="scientific">Didymodactylos carnosus</name>
    <dbReference type="NCBI Taxonomy" id="1234261"/>
    <lineage>
        <taxon>Eukaryota</taxon>
        <taxon>Metazoa</taxon>
        <taxon>Spiralia</taxon>
        <taxon>Gnathifera</taxon>
        <taxon>Rotifera</taxon>
        <taxon>Eurotatoria</taxon>
        <taxon>Bdelloidea</taxon>
        <taxon>Philodinida</taxon>
        <taxon>Philodinidae</taxon>
        <taxon>Didymodactylos</taxon>
    </lineage>
</organism>
<gene>
    <name evidence="1" type="ORF">GPM918_LOCUS42181</name>
    <name evidence="2" type="ORF">SRO942_LOCUS43373</name>
</gene>
<evidence type="ECO:0000313" key="1">
    <source>
        <dbReference type="EMBL" id="CAF1597258.1"/>
    </source>
</evidence>
<keyword evidence="3" id="KW-1185">Reference proteome</keyword>